<organism evidence="2">
    <name type="scientific">Volvox carteri f. nagariensis</name>
    <dbReference type="NCBI Taxonomy" id="3068"/>
    <lineage>
        <taxon>Eukaryota</taxon>
        <taxon>Viridiplantae</taxon>
        <taxon>Chlorophyta</taxon>
        <taxon>core chlorophytes</taxon>
        <taxon>Chlorophyceae</taxon>
        <taxon>CS clade</taxon>
        <taxon>Chlamydomonadales</taxon>
        <taxon>Volvocaceae</taxon>
        <taxon>Volvox</taxon>
    </lineage>
</organism>
<dbReference type="Proteomes" id="UP000001058">
    <property type="component" value="Unassembled WGS sequence"/>
</dbReference>
<dbReference type="InParanoid" id="D8TUK7"/>
<proteinExistence type="predicted"/>
<name>D8TUK7_VOLCA</name>
<dbReference type="AlphaFoldDB" id="D8TUK7"/>
<dbReference type="GeneID" id="9619643"/>
<evidence type="ECO:0000313" key="2">
    <source>
        <dbReference type="Proteomes" id="UP000001058"/>
    </source>
</evidence>
<sequence length="107" mass="12010">MGVFAHYIEAHDTDCRVHLPDRWSILREQGVSLVGAGKQATFGLSALRPSLYRDLSQRLLQFHWANLVLRFWNSIVKRPGTLCHRAFIADLELALGGVVLNAGRARS</sequence>
<dbReference type="KEGG" id="vcn:VOLCADRAFT_90511"/>
<dbReference type="RefSeq" id="XP_002950057.1">
    <property type="nucleotide sequence ID" value="XM_002950011.1"/>
</dbReference>
<evidence type="ECO:0000313" key="1">
    <source>
        <dbReference type="EMBL" id="EFJ48725.1"/>
    </source>
</evidence>
<reference evidence="1 2" key="1">
    <citation type="journal article" date="2010" name="Science">
        <title>Genomic analysis of organismal complexity in the multicellular green alga Volvox carteri.</title>
        <authorList>
            <person name="Prochnik S.E."/>
            <person name="Umen J."/>
            <person name="Nedelcu A.M."/>
            <person name="Hallmann A."/>
            <person name="Miller S.M."/>
            <person name="Nishii I."/>
            <person name="Ferris P."/>
            <person name="Kuo A."/>
            <person name="Mitros T."/>
            <person name="Fritz-Laylin L.K."/>
            <person name="Hellsten U."/>
            <person name="Chapman J."/>
            <person name="Simakov O."/>
            <person name="Rensing S.A."/>
            <person name="Terry A."/>
            <person name="Pangilinan J."/>
            <person name="Kapitonov V."/>
            <person name="Jurka J."/>
            <person name="Salamov A."/>
            <person name="Shapiro H."/>
            <person name="Schmutz J."/>
            <person name="Grimwood J."/>
            <person name="Lindquist E."/>
            <person name="Lucas S."/>
            <person name="Grigoriev I.V."/>
            <person name="Schmitt R."/>
            <person name="Kirk D."/>
            <person name="Rokhsar D.S."/>
        </authorList>
    </citation>
    <scope>NUCLEOTIDE SEQUENCE [LARGE SCALE GENOMIC DNA]</scope>
    <source>
        <strain evidence="2">f. Nagariensis / Eve</strain>
    </source>
</reference>
<dbReference type="OrthoDB" id="536809at2759"/>
<accession>D8TUK7</accession>
<protein>
    <submittedName>
        <fullName evidence="1">Uncharacterized protein</fullName>
    </submittedName>
</protein>
<dbReference type="EMBL" id="GL378338">
    <property type="protein sequence ID" value="EFJ48725.1"/>
    <property type="molecule type" value="Genomic_DNA"/>
</dbReference>
<keyword evidence="2" id="KW-1185">Reference proteome</keyword>
<gene>
    <name evidence="1" type="ORF">VOLCADRAFT_90511</name>
</gene>